<feature type="transmembrane region" description="Helical" evidence="1">
    <location>
        <begin position="484"/>
        <end position="507"/>
    </location>
</feature>
<feature type="transmembrane region" description="Helical" evidence="1">
    <location>
        <begin position="24"/>
        <end position="44"/>
    </location>
</feature>
<feature type="transmembrane region" description="Helical" evidence="1">
    <location>
        <begin position="353"/>
        <end position="372"/>
    </location>
</feature>
<dbReference type="PANTHER" id="PTHR43471">
    <property type="entry name" value="ABC TRANSPORTER PERMEASE"/>
    <property type="match status" value="1"/>
</dbReference>
<dbReference type="AlphaFoldDB" id="A0A5C1ANM0"/>
<proteinExistence type="predicted"/>
<evidence type="ECO:0000313" key="3">
    <source>
        <dbReference type="Proteomes" id="UP000324974"/>
    </source>
</evidence>
<dbReference type="Proteomes" id="UP000324974">
    <property type="component" value="Chromosome"/>
</dbReference>
<dbReference type="OrthoDB" id="229421at2"/>
<dbReference type="EMBL" id="CP042425">
    <property type="protein sequence ID" value="QEL20999.1"/>
    <property type="molecule type" value="Genomic_DNA"/>
</dbReference>
<keyword evidence="1" id="KW-1133">Transmembrane helix</keyword>
<dbReference type="RefSeq" id="WP_149115242.1">
    <property type="nucleotide sequence ID" value="NZ_CP042425.1"/>
</dbReference>
<evidence type="ECO:0000313" key="2">
    <source>
        <dbReference type="EMBL" id="QEL20999.1"/>
    </source>
</evidence>
<protein>
    <submittedName>
        <fullName evidence="2">ABC transporter permease</fullName>
    </submittedName>
</protein>
<feature type="transmembrane region" description="Helical" evidence="1">
    <location>
        <begin position="575"/>
        <end position="597"/>
    </location>
</feature>
<feature type="transmembrane region" description="Helical" evidence="1">
    <location>
        <begin position="452"/>
        <end position="477"/>
    </location>
</feature>
<dbReference type="KEGG" id="lrs:PX52LOC_08127"/>
<feature type="transmembrane region" description="Helical" evidence="1">
    <location>
        <begin position="111"/>
        <end position="138"/>
    </location>
</feature>
<organism evidence="2 3">
    <name type="scientific">Limnoglobus roseus</name>
    <dbReference type="NCBI Taxonomy" id="2598579"/>
    <lineage>
        <taxon>Bacteria</taxon>
        <taxon>Pseudomonadati</taxon>
        <taxon>Planctomycetota</taxon>
        <taxon>Planctomycetia</taxon>
        <taxon>Gemmatales</taxon>
        <taxon>Gemmataceae</taxon>
        <taxon>Limnoglobus</taxon>
    </lineage>
</organism>
<accession>A0A5C1ANM0</accession>
<evidence type="ECO:0000256" key="1">
    <source>
        <dbReference type="SAM" id="Phobius"/>
    </source>
</evidence>
<keyword evidence="1" id="KW-0812">Transmembrane</keyword>
<dbReference type="PANTHER" id="PTHR43471:SF12">
    <property type="entry name" value="HYPOTHETICAL MEMBRANE PROTEIN, CONSERVED"/>
    <property type="match status" value="1"/>
</dbReference>
<sequence length="613" mass="65847">MLGPIFMRELVTVPRKRGHFPTRAALLGLLTILGVTLWQATIGFTKTATLGETARFGLLLFQVVVYVELLLLLFFAALSAASTVSQEKDRRTFLLLLLTEMRDYEIVLGKLLGSLLPLTAMLLTSVPVLAMLLLLGGIDPSQVIQAALVLATAAYAAGSLGGLIALWRDRTYQALALSVLCLVLYICFALAIGQVGPLLSPDVNWPVVQAWFDPFIVMQSVLEPPAAGWPVLPPAYGFSLVMLSYFVVLNVVGVWKLRKWNPSGEPIMQREGPGVDPEANLSADELKQFRAKAHAAPGTVRAVGKNPILWRETQTLAYGRRPLLVKLAYGIVLALVAYFAYGELTQPGGRAAYAAAYGLVPVVVLSMLLIAAQAVTSITSERDGGALDILLVTDISPYEFVFGKLLGVLQNTWQFIVPPLAMAVYYALVGVLTKTPSDLGVMERFVYNLAPLVATIGAILVLFAFAVVLGLHVALLLTNSRLAIVNTLGTVFFLCVGTLICIYTIVINGGSFANQWLSFIAFLVLGIGGLIWVLSADRPSTALTIGSVACPLAMFYCVTNILIAKPGTDESADPLVPFLTLAAAFCWTITAMLVPLLSEFDVALGRTTAANEE</sequence>
<feature type="transmembrane region" description="Helical" evidence="1">
    <location>
        <begin position="541"/>
        <end position="563"/>
    </location>
</feature>
<feature type="transmembrane region" description="Helical" evidence="1">
    <location>
        <begin position="144"/>
        <end position="167"/>
    </location>
</feature>
<reference evidence="3" key="1">
    <citation type="submission" date="2019-08" db="EMBL/GenBank/DDBJ databases">
        <title>Limnoglobus roseus gen. nov., sp. nov., a novel freshwater planctomycete with a giant genome from the family Gemmataceae.</title>
        <authorList>
            <person name="Kulichevskaya I.S."/>
            <person name="Naumoff D.G."/>
            <person name="Miroshnikov K."/>
            <person name="Ivanova A."/>
            <person name="Philippov D.A."/>
            <person name="Hakobyan A."/>
            <person name="Rijpstra I.C."/>
            <person name="Sinninghe Damste J.S."/>
            <person name="Liesack W."/>
            <person name="Dedysh S.N."/>
        </authorList>
    </citation>
    <scope>NUCLEOTIDE SEQUENCE [LARGE SCALE GENOMIC DNA]</scope>
    <source>
        <strain evidence="3">PX52</strain>
    </source>
</reference>
<feature type="transmembrane region" description="Helical" evidence="1">
    <location>
        <begin position="174"/>
        <end position="196"/>
    </location>
</feature>
<name>A0A5C1ANM0_9BACT</name>
<feature type="transmembrane region" description="Helical" evidence="1">
    <location>
        <begin position="235"/>
        <end position="255"/>
    </location>
</feature>
<feature type="transmembrane region" description="Helical" evidence="1">
    <location>
        <begin position="323"/>
        <end position="341"/>
    </location>
</feature>
<feature type="transmembrane region" description="Helical" evidence="1">
    <location>
        <begin position="513"/>
        <end position="534"/>
    </location>
</feature>
<feature type="transmembrane region" description="Helical" evidence="1">
    <location>
        <begin position="56"/>
        <end position="81"/>
    </location>
</feature>
<keyword evidence="3" id="KW-1185">Reference proteome</keyword>
<gene>
    <name evidence="2" type="ORF">PX52LOC_08127</name>
</gene>
<keyword evidence="1" id="KW-0472">Membrane</keyword>
<feature type="transmembrane region" description="Helical" evidence="1">
    <location>
        <begin position="413"/>
        <end position="432"/>
    </location>
</feature>